<evidence type="ECO:0000256" key="7">
    <source>
        <dbReference type="RuleBase" id="RU361228"/>
    </source>
</evidence>
<accession>A0A819PF06</accession>
<feature type="repeat" description="TPR" evidence="6">
    <location>
        <begin position="486"/>
        <end position="519"/>
    </location>
</feature>
<reference evidence="9" key="1">
    <citation type="submission" date="2021-02" db="EMBL/GenBank/DDBJ databases">
        <authorList>
            <person name="Nowell W R."/>
        </authorList>
    </citation>
    <scope>NUCLEOTIDE SEQUENCE</scope>
</reference>
<dbReference type="SMART" id="SM00028">
    <property type="entry name" value="TPR"/>
    <property type="match status" value="8"/>
</dbReference>
<proteinExistence type="inferred from homology"/>
<feature type="repeat" description="TPR" evidence="6">
    <location>
        <begin position="316"/>
        <end position="349"/>
    </location>
</feature>
<keyword evidence="3 7" id="KW-0808">Transferase</keyword>
<evidence type="ECO:0000256" key="5">
    <source>
        <dbReference type="ARBA" id="ARBA00047597"/>
    </source>
</evidence>
<dbReference type="Proteomes" id="UP000663864">
    <property type="component" value="Unassembled WGS sequence"/>
</dbReference>
<sequence length="754" mass="87705">MLIYVLKQMPHDDHTMHEMLDQCAKYYQNNQTELAKIEQFRTTYTRDQAISWYTDECFLYKLLNQALRTEDIQLLYSFQFFIIDLCAELERESDKIKTEGHLTVYRGQMMYKEEFYKLQHSVGGLISTNGFFSTSRDINISYGFLTKSNSTNERVLFEIQADPSIPGVICADISARGSMPWEREVLFSLNTVFQIVSVNSDPIHDAWKVQLVASDQGIEKMNDYIKWLQIEIDYSSPLVYFGRLLWNELGQLTQAESYFKMLLNTLPIDHPDIASINLEFSHVYDEKGDYDLALQYSEHALNIRQQQTPIVPNRLASCLNSMGVIYKHKGDLDRAIDYYQQSLTIYENEVSSGKHLHQANTLINLGAAHKDKGNFDIALDYFTRAYEICRELLPADHPRLADALSNIGSIYHHREDFDQAFNFYQQALDIQEKTCPDDHLRKANTIRNIALIYCDKQDWNNAMSYFDRALTMHRRLLSDIPHPNIAVCYGDIGHIYEKLDNWDQALDYYQRQLKMEEQCLSIDHPHLALHFDWIVSMLKKKGNSDEARKLCQEKLTMLPDLLGNDYANHPRYAHTLVSLATVLEDSDFRTALEYYKQAFAVLERHPHLEANQVCLSAMVNFFWKNNMYDQALVYQLKLVDSQRATLSSNNKELAVSLRGLARLYRTMKNEQEATKYFNQSLEIFRAIYGPHHDRVKDISNELNQLGNYAAVSDTVKKKENDFDHYYSTQQPMPDRQFKSYPASRPAKSAACTLL</sequence>
<dbReference type="SUPFAM" id="SSF48452">
    <property type="entry name" value="TPR-like"/>
    <property type="match status" value="3"/>
</dbReference>
<dbReference type="InterPro" id="IPR019734">
    <property type="entry name" value="TPR_rpt"/>
</dbReference>
<gene>
    <name evidence="9" type="ORF">JBS370_LOCUS26885</name>
    <name evidence="8" type="ORF">ZHD862_LOCUS24745</name>
</gene>
<dbReference type="Pfam" id="PF00515">
    <property type="entry name" value="TPR_1"/>
    <property type="match status" value="1"/>
</dbReference>
<dbReference type="GO" id="GO:0106274">
    <property type="term" value="F:NAD+-protein-arginine ADP-ribosyltransferase activity"/>
    <property type="evidence" value="ECO:0007669"/>
    <property type="project" value="UniProtKB-EC"/>
</dbReference>
<dbReference type="PANTHER" id="PTHR19959:SF119">
    <property type="entry name" value="FUNGAL LIPASE-LIKE DOMAIN-CONTAINING PROTEIN"/>
    <property type="match status" value="1"/>
</dbReference>
<dbReference type="GO" id="GO:0016779">
    <property type="term" value="F:nucleotidyltransferase activity"/>
    <property type="evidence" value="ECO:0007669"/>
    <property type="project" value="UniProtKB-KW"/>
</dbReference>
<dbReference type="InterPro" id="IPR000768">
    <property type="entry name" value="ART"/>
</dbReference>
<dbReference type="Gene3D" id="3.90.176.10">
    <property type="entry name" value="Toxin ADP-ribosyltransferase, Chain A, domain 1"/>
    <property type="match status" value="1"/>
</dbReference>
<evidence type="ECO:0000313" key="10">
    <source>
        <dbReference type="Proteomes" id="UP000663836"/>
    </source>
</evidence>
<feature type="repeat" description="TPR" evidence="6">
    <location>
        <begin position="401"/>
        <end position="434"/>
    </location>
</feature>
<organism evidence="9 10">
    <name type="scientific">Rotaria sordida</name>
    <dbReference type="NCBI Taxonomy" id="392033"/>
    <lineage>
        <taxon>Eukaryota</taxon>
        <taxon>Metazoa</taxon>
        <taxon>Spiralia</taxon>
        <taxon>Gnathifera</taxon>
        <taxon>Rotifera</taxon>
        <taxon>Eurotatoria</taxon>
        <taxon>Bdelloidea</taxon>
        <taxon>Philodinida</taxon>
        <taxon>Philodinidae</taxon>
        <taxon>Rotaria</taxon>
    </lineage>
</organism>
<keyword evidence="2 7" id="KW-0328">Glycosyltransferase</keyword>
<comment type="caution">
    <text evidence="9">The sequence shown here is derived from an EMBL/GenBank/DDBJ whole genome shotgun (WGS) entry which is preliminary data.</text>
</comment>
<dbReference type="PROSITE" id="PS50293">
    <property type="entry name" value="TPR_REGION"/>
    <property type="match status" value="1"/>
</dbReference>
<dbReference type="EMBL" id="CAJNOT010001704">
    <property type="protein sequence ID" value="CAF1238436.1"/>
    <property type="molecule type" value="Genomic_DNA"/>
</dbReference>
<evidence type="ECO:0000313" key="8">
    <source>
        <dbReference type="EMBL" id="CAF1238436.1"/>
    </source>
</evidence>
<evidence type="ECO:0000256" key="1">
    <source>
        <dbReference type="ARBA" id="ARBA00009558"/>
    </source>
</evidence>
<dbReference type="PROSITE" id="PS51996">
    <property type="entry name" value="TR_MART"/>
    <property type="match status" value="1"/>
</dbReference>
<dbReference type="SUPFAM" id="SSF56399">
    <property type="entry name" value="ADP-ribosylation"/>
    <property type="match status" value="1"/>
</dbReference>
<dbReference type="Pfam" id="PF13181">
    <property type="entry name" value="TPR_8"/>
    <property type="match status" value="1"/>
</dbReference>
<evidence type="ECO:0000256" key="3">
    <source>
        <dbReference type="ARBA" id="ARBA00022679"/>
    </source>
</evidence>
<dbReference type="PANTHER" id="PTHR19959">
    <property type="entry name" value="KINESIN LIGHT CHAIN"/>
    <property type="match status" value="1"/>
</dbReference>
<dbReference type="EMBL" id="CAJOBD010004881">
    <property type="protein sequence ID" value="CAF4011813.1"/>
    <property type="molecule type" value="Genomic_DNA"/>
</dbReference>
<dbReference type="Pfam" id="PF01129">
    <property type="entry name" value="ART"/>
    <property type="match status" value="1"/>
</dbReference>
<dbReference type="PROSITE" id="PS50005">
    <property type="entry name" value="TPR"/>
    <property type="match status" value="5"/>
</dbReference>
<dbReference type="EC" id="2.4.2.31" evidence="7"/>
<dbReference type="AlphaFoldDB" id="A0A819PF06"/>
<dbReference type="InterPro" id="IPR011990">
    <property type="entry name" value="TPR-like_helical_dom_sf"/>
</dbReference>
<keyword evidence="7" id="KW-0520">NAD</keyword>
<dbReference type="Pfam" id="PF13424">
    <property type="entry name" value="TPR_12"/>
    <property type="match status" value="3"/>
</dbReference>
<feature type="repeat" description="TPR" evidence="6">
    <location>
        <begin position="359"/>
        <end position="392"/>
    </location>
</feature>
<keyword evidence="6" id="KW-0802">TPR repeat</keyword>
<evidence type="ECO:0000256" key="4">
    <source>
        <dbReference type="ARBA" id="ARBA00022695"/>
    </source>
</evidence>
<keyword evidence="4" id="KW-0548">Nucleotidyltransferase</keyword>
<comment type="catalytic activity">
    <reaction evidence="5 7">
        <text>L-arginyl-[protein] + NAD(+) = N(omega)-(ADP-D-ribosyl)-L-arginyl-[protein] + nicotinamide + H(+)</text>
        <dbReference type="Rhea" id="RHEA:19149"/>
        <dbReference type="Rhea" id="RHEA-COMP:10532"/>
        <dbReference type="Rhea" id="RHEA-COMP:15087"/>
        <dbReference type="ChEBI" id="CHEBI:15378"/>
        <dbReference type="ChEBI" id="CHEBI:17154"/>
        <dbReference type="ChEBI" id="CHEBI:29965"/>
        <dbReference type="ChEBI" id="CHEBI:57540"/>
        <dbReference type="ChEBI" id="CHEBI:142554"/>
        <dbReference type="EC" id="2.4.2.31"/>
    </reaction>
</comment>
<name>A0A819PF06_9BILA</name>
<keyword evidence="7" id="KW-0521">NADP</keyword>
<dbReference type="Proteomes" id="UP000663836">
    <property type="component" value="Unassembled WGS sequence"/>
</dbReference>
<comment type="similarity">
    <text evidence="1 7">Belongs to the Arg-specific ADP-ribosyltransferase family.</text>
</comment>
<evidence type="ECO:0000313" key="9">
    <source>
        <dbReference type="EMBL" id="CAF4011813.1"/>
    </source>
</evidence>
<evidence type="ECO:0000256" key="2">
    <source>
        <dbReference type="ARBA" id="ARBA00022676"/>
    </source>
</evidence>
<dbReference type="Gene3D" id="1.25.40.10">
    <property type="entry name" value="Tetratricopeptide repeat domain"/>
    <property type="match status" value="4"/>
</dbReference>
<feature type="repeat" description="TPR" evidence="6">
    <location>
        <begin position="443"/>
        <end position="476"/>
    </location>
</feature>
<evidence type="ECO:0000256" key="6">
    <source>
        <dbReference type="PROSITE-ProRule" id="PRU00339"/>
    </source>
</evidence>
<protein>
    <recommendedName>
        <fullName evidence="7">NAD(P)(+)--arginine ADP-ribosyltransferase</fullName>
        <ecNumber evidence="7">2.4.2.31</ecNumber>
    </recommendedName>
    <alternativeName>
        <fullName evidence="7">Mono(ADP-ribosyl)transferase</fullName>
    </alternativeName>
</protein>